<dbReference type="RefSeq" id="YP_009101723.1">
    <property type="nucleotide sequence ID" value="NC_025447.1"/>
</dbReference>
<organism evidence="1 2">
    <name type="scientific">Escherichia phage 121Q</name>
    <dbReference type="NCBI Taxonomy" id="1555202"/>
    <lineage>
        <taxon>Viruses</taxon>
        <taxon>Duplodnaviria</taxon>
        <taxon>Heunggongvirae</taxon>
        <taxon>Uroviricota</taxon>
        <taxon>Caudoviricetes</taxon>
        <taxon>Asteriusvirus</taxon>
        <taxon>Asteriusvirus av121Q</taxon>
    </lineage>
</organism>
<proteinExistence type="predicted"/>
<dbReference type="EMBL" id="KM507819">
    <property type="protein sequence ID" value="AIT14026.1"/>
    <property type="molecule type" value="Genomic_DNA"/>
</dbReference>
<name>A0A097EX95_9CAUD</name>
<evidence type="ECO:0000313" key="1">
    <source>
        <dbReference type="EMBL" id="AIT14026.1"/>
    </source>
</evidence>
<dbReference type="GeneID" id="22111175"/>
<dbReference type="KEGG" id="vg:22111175"/>
<accession>A0A097EX95</accession>
<keyword evidence="2" id="KW-1185">Reference proteome</keyword>
<dbReference type="Proteomes" id="UP000029889">
    <property type="component" value="Segment"/>
</dbReference>
<evidence type="ECO:0000313" key="2">
    <source>
        <dbReference type="Proteomes" id="UP000029889"/>
    </source>
</evidence>
<sequence length="133" mass="15938">MKKNDLIKMLQEIDGNPEIVIWNGYVDDYMNIEKGLTKITLVKETEQFLLNALEHEWCERNKTFDIPEDQRTKIAERAKELHKKREYDFQNPYVTEEEFNRWYGKRKLTKYVLSPKLRGKTSLGVFNASDLDY</sequence>
<reference evidence="1 2" key="1">
    <citation type="submission" date="2014-09" db="EMBL/GenBank/DDBJ databases">
        <authorList>
            <person name="Lapin J.S."/>
            <person name="Pope W.H."/>
            <person name="Hua J."/>
            <person name="Ford M.E."/>
            <person name="Conway J.F."/>
            <person name="Hatfull G.F."/>
            <person name="Hendrix R.W."/>
        </authorList>
    </citation>
    <scope>NUCLEOTIDE SEQUENCE [LARGE SCALE GENOMIC DNA]</scope>
</reference>
<protein>
    <submittedName>
        <fullName evidence="1">Uncharacterized protein</fullName>
    </submittedName>
</protein>
<gene>
    <name evidence="1" type="primary">135</name>
    <name evidence="1" type="ORF">PBI_121Q_135</name>
</gene>